<dbReference type="InterPro" id="IPR035979">
    <property type="entry name" value="RBD_domain_sf"/>
</dbReference>
<evidence type="ECO:0000259" key="4">
    <source>
        <dbReference type="PROSITE" id="PS50102"/>
    </source>
</evidence>
<dbReference type="InterPro" id="IPR019557">
    <property type="entry name" value="AminoTfrase-like_pln_mobile"/>
</dbReference>
<feature type="compositionally biased region" description="Polar residues" evidence="3">
    <location>
        <begin position="181"/>
        <end position="198"/>
    </location>
</feature>
<dbReference type="GO" id="GO:0005634">
    <property type="term" value="C:nucleus"/>
    <property type="evidence" value="ECO:0007669"/>
    <property type="project" value="TreeGrafter"/>
</dbReference>
<evidence type="ECO:0000313" key="5">
    <source>
        <dbReference type="EnsemblPlants" id="QL03p014985:mrna"/>
    </source>
</evidence>
<feature type="region of interest" description="Disordered" evidence="3">
    <location>
        <begin position="414"/>
        <end position="438"/>
    </location>
</feature>
<dbReference type="SMART" id="SM00360">
    <property type="entry name" value="RRM"/>
    <property type="match status" value="1"/>
</dbReference>
<organism evidence="5 6">
    <name type="scientific">Quercus lobata</name>
    <name type="common">Valley oak</name>
    <dbReference type="NCBI Taxonomy" id="97700"/>
    <lineage>
        <taxon>Eukaryota</taxon>
        <taxon>Viridiplantae</taxon>
        <taxon>Streptophyta</taxon>
        <taxon>Embryophyta</taxon>
        <taxon>Tracheophyta</taxon>
        <taxon>Spermatophyta</taxon>
        <taxon>Magnoliopsida</taxon>
        <taxon>eudicotyledons</taxon>
        <taxon>Gunneridae</taxon>
        <taxon>Pentapetalae</taxon>
        <taxon>rosids</taxon>
        <taxon>fabids</taxon>
        <taxon>Fagales</taxon>
        <taxon>Fagaceae</taxon>
        <taxon>Quercus</taxon>
    </lineage>
</organism>
<dbReference type="SUPFAM" id="SSF54928">
    <property type="entry name" value="RNA-binding domain, RBD"/>
    <property type="match status" value="1"/>
</dbReference>
<dbReference type="AlphaFoldDB" id="A0A7N2L5F2"/>
<dbReference type="InterPro" id="IPR051229">
    <property type="entry name" value="ALYREF_mRNA_export"/>
</dbReference>
<accession>A0A7N2L5F2</accession>
<feature type="domain" description="RRM" evidence="4">
    <location>
        <begin position="570"/>
        <end position="647"/>
    </location>
</feature>
<dbReference type="PANTHER" id="PTHR19965:SF33">
    <property type="entry name" value="THO COMPLEX SUBUNIT 4D"/>
    <property type="match status" value="1"/>
</dbReference>
<evidence type="ECO:0000256" key="1">
    <source>
        <dbReference type="ARBA" id="ARBA00022884"/>
    </source>
</evidence>
<dbReference type="GO" id="GO:0003729">
    <property type="term" value="F:mRNA binding"/>
    <property type="evidence" value="ECO:0007669"/>
    <property type="project" value="TreeGrafter"/>
</dbReference>
<feature type="compositionally biased region" description="Gly residues" evidence="3">
    <location>
        <begin position="428"/>
        <end position="437"/>
    </location>
</feature>
<dbReference type="Gramene" id="QL03p014985:mrna">
    <property type="protein sequence ID" value="QL03p014985:mrna"/>
    <property type="gene ID" value="QL03p014985"/>
</dbReference>
<dbReference type="FunCoup" id="A0A7N2L5F2">
    <property type="interactions" value="3397"/>
</dbReference>
<dbReference type="InParanoid" id="A0A7N2L5F2"/>
<feature type="compositionally biased region" description="Gly residues" evidence="3">
    <location>
        <begin position="741"/>
        <end position="766"/>
    </location>
</feature>
<dbReference type="InterPro" id="IPR000504">
    <property type="entry name" value="RRM_dom"/>
</dbReference>
<dbReference type="EMBL" id="LRBV02000003">
    <property type="status" value="NOT_ANNOTATED_CDS"/>
    <property type="molecule type" value="Genomic_DNA"/>
</dbReference>
<feature type="compositionally biased region" description="Polar residues" evidence="3">
    <location>
        <begin position="296"/>
        <end position="313"/>
    </location>
</feature>
<dbReference type="Pfam" id="PF00076">
    <property type="entry name" value="RRM_1"/>
    <property type="match status" value="1"/>
</dbReference>
<dbReference type="PANTHER" id="PTHR19965">
    <property type="entry name" value="RNA AND EXPORT FACTOR BINDING PROTEIN"/>
    <property type="match status" value="1"/>
</dbReference>
<keyword evidence="1 2" id="KW-0694">RNA-binding</keyword>
<evidence type="ECO:0000256" key="3">
    <source>
        <dbReference type="SAM" id="MobiDB-lite"/>
    </source>
</evidence>
<dbReference type="Pfam" id="PF10536">
    <property type="entry name" value="PMD"/>
    <property type="match status" value="1"/>
</dbReference>
<keyword evidence="6" id="KW-1185">Reference proteome</keyword>
<feature type="region of interest" description="Disordered" evidence="3">
    <location>
        <begin position="171"/>
        <end position="313"/>
    </location>
</feature>
<evidence type="ECO:0000256" key="2">
    <source>
        <dbReference type="PROSITE-ProRule" id="PRU00176"/>
    </source>
</evidence>
<protein>
    <recommendedName>
        <fullName evidence="4">RRM domain-containing protein</fullName>
    </recommendedName>
</protein>
<dbReference type="Proteomes" id="UP000594261">
    <property type="component" value="Chromosome 3"/>
</dbReference>
<proteinExistence type="predicted"/>
<feature type="compositionally biased region" description="Pro residues" evidence="3">
    <location>
        <begin position="228"/>
        <end position="267"/>
    </location>
</feature>
<reference evidence="5" key="2">
    <citation type="submission" date="2021-01" db="UniProtKB">
        <authorList>
            <consortium name="EnsemblPlants"/>
        </authorList>
    </citation>
    <scope>IDENTIFICATION</scope>
</reference>
<name>A0A7N2L5F2_QUELO</name>
<feature type="region of interest" description="Disordered" evidence="3">
    <location>
        <begin position="730"/>
        <end position="773"/>
    </location>
</feature>
<sequence>MLPGQVVWQPYEAELEDLPPWCIAGRAVWMATVLLVCFHIIEKHTPDRVVRQFGMIQEIPHDVDTDEFLHKIDLRGKVGVNWMRRHVVHILDWGNRLQWRFEVVLGDMPPQHEYFSWFNRVTWRFTDRPGAKLTMMVSLVNRLLRHHLVGTEDHKDITDVLTAMHLLDRVQPPIPKAPNEEATTSAGPSTTEGPSMSIASAGCPSRPPVATPRVVPTPNSSPSTSHPSPSPTIPSSTPHPSPSPNIPLPIPHTSPRPTIPPPTPRPCPRSDIRLPTPSSFPELSPIPSFDLGIDPTTPNMQQEPPSHSTSIGPSSAIDPPHVQVEQAVRLPAVAEVLPKRISKAPPCRTGGHKHGHNTGPKASDKGYARPTPHYTRQHKVHISLLKTNTLATDLMATALDMSLGDLITNRGSRERVRGRGRVRRGRGPGRAPGGGRMPGAFCRGPLAVNPRPSPYNIAKASLKLWMSIHMLENLTCLNNPNTRVFDDWFFSPGVCDGSSCNVGNSLVQDFSSYPVHGVFAKELPSLNLRTGALNLISAPSVRRTRNFPWQHDLFEESLRAAGIPGIEIGTKLYVSNLDSGVTNEDIRELFAEIGELKRYAVHYDKNGRQSGSAEVVYTRRSDAFAALKRYNNVLLDGRPVRIEIVGANSDVPVSARVNVTGVNGRRKRTVVMTPRVGPIEGSAAVKRGSRIWDLVEQLDGSTSIFLISIPVDACSNSFYQILLCQSRRGGARGGRARGRGRGQGQGQGQGQGRGRGRGQVQGQGQGRGREKNQAVEMSVDELNDDLDNYHAGAKHI</sequence>
<dbReference type="Gene3D" id="3.30.70.330">
    <property type="match status" value="1"/>
</dbReference>
<dbReference type="InterPro" id="IPR012677">
    <property type="entry name" value="Nucleotide-bd_a/b_plait_sf"/>
</dbReference>
<evidence type="ECO:0000313" key="6">
    <source>
        <dbReference type="Proteomes" id="UP000594261"/>
    </source>
</evidence>
<feature type="compositionally biased region" description="Low complexity" evidence="3">
    <location>
        <begin position="211"/>
        <end position="227"/>
    </location>
</feature>
<dbReference type="PRINTS" id="PR01217">
    <property type="entry name" value="PRICHEXTENSN"/>
</dbReference>
<dbReference type="PROSITE" id="PS50102">
    <property type="entry name" value="RRM"/>
    <property type="match status" value="1"/>
</dbReference>
<dbReference type="EnsemblPlants" id="QL03p014985:mrna">
    <property type="protein sequence ID" value="QL03p014985:mrna"/>
    <property type="gene ID" value="QL03p014985"/>
</dbReference>
<feature type="region of interest" description="Disordered" evidence="3">
    <location>
        <begin position="343"/>
        <end position="367"/>
    </location>
</feature>
<feature type="compositionally biased region" description="Basic residues" evidence="3">
    <location>
        <begin position="418"/>
        <end position="427"/>
    </location>
</feature>
<dbReference type="GO" id="GO:0006406">
    <property type="term" value="P:mRNA export from nucleus"/>
    <property type="evidence" value="ECO:0007669"/>
    <property type="project" value="TreeGrafter"/>
</dbReference>
<reference evidence="5 6" key="1">
    <citation type="journal article" date="2016" name="G3 (Bethesda)">
        <title>First Draft Assembly and Annotation of the Genome of a California Endemic Oak Quercus lobata Nee (Fagaceae).</title>
        <authorList>
            <person name="Sork V.L."/>
            <person name="Fitz-Gibbon S.T."/>
            <person name="Puiu D."/>
            <person name="Crepeau M."/>
            <person name="Gugger P.F."/>
            <person name="Sherman R."/>
            <person name="Stevens K."/>
            <person name="Langley C.H."/>
            <person name="Pellegrini M."/>
            <person name="Salzberg S.L."/>
        </authorList>
    </citation>
    <scope>NUCLEOTIDE SEQUENCE [LARGE SCALE GENOMIC DNA]</scope>
    <source>
        <strain evidence="5 6">cv. SW786</strain>
    </source>
</reference>
<dbReference type="CDD" id="cd12680">
    <property type="entry name" value="RRM_THOC4"/>
    <property type="match status" value="1"/>
</dbReference>